<proteinExistence type="predicted"/>
<dbReference type="GO" id="GO:0052621">
    <property type="term" value="F:diguanylate cyclase activity"/>
    <property type="evidence" value="ECO:0007669"/>
    <property type="project" value="UniProtKB-EC"/>
</dbReference>
<evidence type="ECO:0000256" key="1">
    <source>
        <dbReference type="ARBA" id="ARBA00012528"/>
    </source>
</evidence>
<dbReference type="AlphaFoldDB" id="A0AAN0Y2Q6"/>
<reference evidence="7 8" key="1">
    <citation type="submission" date="2016-07" db="EMBL/GenBank/DDBJ databases">
        <title>Developing Vibrio natriegens as a novel, fast-growing host for biotechnology.</title>
        <authorList>
            <person name="Weinstock M.T."/>
            <person name="Hesek E.D."/>
            <person name="Wilson C.M."/>
            <person name="Gibson D.G."/>
        </authorList>
    </citation>
    <scope>NUCLEOTIDE SEQUENCE [LARGE SCALE GENOMIC DNA]</scope>
    <source>
        <strain evidence="7 8">ATCC 14048</strain>
    </source>
</reference>
<dbReference type="CDD" id="cd01949">
    <property type="entry name" value="GGDEF"/>
    <property type="match status" value="1"/>
</dbReference>
<evidence type="ECO:0000256" key="3">
    <source>
        <dbReference type="PROSITE-ProRule" id="PRU00339"/>
    </source>
</evidence>
<feature type="signal peptide" evidence="5">
    <location>
        <begin position="1"/>
        <end position="19"/>
    </location>
</feature>
<feature type="transmembrane region" description="Helical" evidence="4">
    <location>
        <begin position="456"/>
        <end position="474"/>
    </location>
</feature>
<evidence type="ECO:0000313" key="8">
    <source>
        <dbReference type="Proteomes" id="UP000092741"/>
    </source>
</evidence>
<dbReference type="Pfam" id="PF13424">
    <property type="entry name" value="TPR_12"/>
    <property type="match status" value="1"/>
</dbReference>
<dbReference type="EMBL" id="CP016345">
    <property type="protein sequence ID" value="ANQ12689.1"/>
    <property type="molecule type" value="Genomic_DNA"/>
</dbReference>
<protein>
    <recommendedName>
        <fullName evidence="1">diguanylate cyclase</fullName>
        <ecNumber evidence="1">2.7.7.65</ecNumber>
    </recommendedName>
</protein>
<dbReference type="InterPro" id="IPR043128">
    <property type="entry name" value="Rev_trsase/Diguanyl_cyclase"/>
</dbReference>
<keyword evidence="4" id="KW-1133">Transmembrane helix</keyword>
<dbReference type="SUPFAM" id="SSF55073">
    <property type="entry name" value="Nucleotide cyclase"/>
    <property type="match status" value="1"/>
</dbReference>
<keyword evidence="5" id="KW-0732">Signal</keyword>
<keyword evidence="4" id="KW-0472">Membrane</keyword>
<organism evidence="7 8">
    <name type="scientific">Vibrio natriegens NBRC 15636 = ATCC 14048 = DSM 759</name>
    <dbReference type="NCBI Taxonomy" id="1219067"/>
    <lineage>
        <taxon>Bacteria</taxon>
        <taxon>Pseudomonadati</taxon>
        <taxon>Pseudomonadota</taxon>
        <taxon>Gammaproteobacteria</taxon>
        <taxon>Vibrionales</taxon>
        <taxon>Vibrionaceae</taxon>
        <taxon>Vibrio</taxon>
    </lineage>
</organism>
<gene>
    <name evidence="7" type="ORF">BA890_07895</name>
</gene>
<evidence type="ECO:0000259" key="6">
    <source>
        <dbReference type="PROSITE" id="PS50887"/>
    </source>
</evidence>
<dbReference type="InterPro" id="IPR011990">
    <property type="entry name" value="TPR-like_helical_dom_sf"/>
</dbReference>
<dbReference type="PROSITE" id="PS50005">
    <property type="entry name" value="TPR"/>
    <property type="match status" value="1"/>
</dbReference>
<accession>A0AAN0Y2Q6</accession>
<keyword evidence="4" id="KW-0812">Transmembrane</keyword>
<evidence type="ECO:0000256" key="2">
    <source>
        <dbReference type="ARBA" id="ARBA00034247"/>
    </source>
</evidence>
<name>A0AAN0Y2Q6_VIBNA</name>
<dbReference type="SUPFAM" id="SSF48452">
    <property type="entry name" value="TPR-like"/>
    <property type="match status" value="2"/>
</dbReference>
<evidence type="ECO:0000313" key="7">
    <source>
        <dbReference type="EMBL" id="ANQ12689.1"/>
    </source>
</evidence>
<dbReference type="PROSITE" id="PS50887">
    <property type="entry name" value="GGDEF"/>
    <property type="match status" value="1"/>
</dbReference>
<feature type="repeat" description="TPR" evidence="3">
    <location>
        <begin position="255"/>
        <end position="288"/>
    </location>
</feature>
<dbReference type="SMART" id="SM00028">
    <property type="entry name" value="TPR"/>
    <property type="match status" value="5"/>
</dbReference>
<dbReference type="GeneID" id="70912227"/>
<evidence type="ECO:0000256" key="5">
    <source>
        <dbReference type="SAM" id="SignalP"/>
    </source>
</evidence>
<dbReference type="Gene3D" id="3.30.70.270">
    <property type="match status" value="1"/>
</dbReference>
<dbReference type="PANTHER" id="PTHR45138:SF9">
    <property type="entry name" value="DIGUANYLATE CYCLASE DGCM-RELATED"/>
    <property type="match status" value="1"/>
</dbReference>
<dbReference type="EC" id="2.7.7.65" evidence="1"/>
<feature type="domain" description="GGDEF" evidence="6">
    <location>
        <begin position="511"/>
        <end position="645"/>
    </location>
</feature>
<feature type="chain" id="PRO_5042979916" description="diguanylate cyclase" evidence="5">
    <location>
        <begin position="20"/>
        <end position="653"/>
    </location>
</feature>
<dbReference type="NCBIfam" id="TIGR00254">
    <property type="entry name" value="GGDEF"/>
    <property type="match status" value="1"/>
</dbReference>
<dbReference type="InterPro" id="IPR050469">
    <property type="entry name" value="Diguanylate_Cyclase"/>
</dbReference>
<dbReference type="Proteomes" id="UP000092741">
    <property type="component" value="Chromosome 1"/>
</dbReference>
<dbReference type="Gene3D" id="1.25.40.10">
    <property type="entry name" value="Tetratricopeptide repeat domain"/>
    <property type="match status" value="2"/>
</dbReference>
<dbReference type="RefSeq" id="WP_014231918.1">
    <property type="nucleotide sequence ID" value="NZ_ATFJ01000044.1"/>
</dbReference>
<dbReference type="Pfam" id="PF00990">
    <property type="entry name" value="GGDEF"/>
    <property type="match status" value="1"/>
</dbReference>
<comment type="catalytic activity">
    <reaction evidence="2">
        <text>2 GTP = 3',3'-c-di-GMP + 2 diphosphate</text>
        <dbReference type="Rhea" id="RHEA:24898"/>
        <dbReference type="ChEBI" id="CHEBI:33019"/>
        <dbReference type="ChEBI" id="CHEBI:37565"/>
        <dbReference type="ChEBI" id="CHEBI:58805"/>
        <dbReference type="EC" id="2.7.7.65"/>
    </reaction>
</comment>
<dbReference type="InterPro" id="IPR000160">
    <property type="entry name" value="GGDEF_dom"/>
</dbReference>
<sequence length="653" mass="74008">MRTLYLLLCLLLFCSPAYSHPHYSQQNQNVTQWHSVYQATLKTNAKSALSLLQSRYHTAKYDSEKLYVSGLIYEYMSNMKQPYYGNSQGRNNAFATLEAEYILALNERRQGSYDASVKSFISLRNKMKQSASIEGEALMNYQLCYTLNQQGRYHKAHFFCSSLESHFDNKHQENFPKDLSLRVIANNYNFRGDYEKSISVYRRLLANMPYQSDPSGVYNDVGNLLAELGQFEQSEQYLIQALLARQQDGTPVEVAQVEHSLAAMYAKAKDFDKAITHYKNSLTILEHFEYPYGQGLVYLGLSSAEAESGNVEEALKYVNQALGLGERYENNHLQTEAHLAAGFAYLKSLDAKTAIEHANSALRLSTDNSRPLLQAKAQLLLSKAYQALNNFQAALLHYEAYSTLELANRDSKNMKAMEALDLTKNEYEYDLNLARLNIERNLKQTEFEKLTEQKTIYNFIVFCLVVLLILTLVVQRQARKKARLDSLTSALNRSTSIETIKRQATKTDGELRYVLALVDLDNFKSINDAYGHPAGDLVLKQVCQKISTKLNKDDFIGRLSGEEFVLLLKNVDEIDVPFRIQSLHKTISELSIKTEKNEEVVVTASLAYLATSNPLTHFDELYSILDQALSQAKSGGSNVLVDAYDQPINLSKG</sequence>
<keyword evidence="8" id="KW-1185">Reference proteome</keyword>
<evidence type="ECO:0000256" key="4">
    <source>
        <dbReference type="SAM" id="Phobius"/>
    </source>
</evidence>
<dbReference type="InterPro" id="IPR019734">
    <property type="entry name" value="TPR_rpt"/>
</dbReference>
<dbReference type="PANTHER" id="PTHR45138">
    <property type="entry name" value="REGULATORY COMPONENTS OF SENSORY TRANSDUCTION SYSTEM"/>
    <property type="match status" value="1"/>
</dbReference>
<dbReference type="InterPro" id="IPR029787">
    <property type="entry name" value="Nucleotide_cyclase"/>
</dbReference>
<dbReference type="SMART" id="SM00267">
    <property type="entry name" value="GGDEF"/>
    <property type="match status" value="1"/>
</dbReference>
<keyword evidence="3" id="KW-0802">TPR repeat</keyword>
<dbReference type="KEGG" id="vna:PN96_05445"/>